<organism evidence="2 3">
    <name type="scientific">Flintibacter faecis</name>
    <dbReference type="NCBI Taxonomy" id="2763047"/>
    <lineage>
        <taxon>Bacteria</taxon>
        <taxon>Bacillati</taxon>
        <taxon>Bacillota</taxon>
        <taxon>Clostridia</taxon>
        <taxon>Eubacteriales</taxon>
        <taxon>Flintibacter</taxon>
    </lineage>
</organism>
<keyword evidence="3" id="KW-1185">Reference proteome</keyword>
<reference evidence="2" key="1">
    <citation type="submission" date="2020-08" db="EMBL/GenBank/DDBJ databases">
        <title>Genome public.</title>
        <authorList>
            <person name="Liu C."/>
            <person name="Sun Q."/>
        </authorList>
    </citation>
    <scope>NUCLEOTIDE SEQUENCE</scope>
    <source>
        <strain evidence="2">BX5</strain>
    </source>
</reference>
<dbReference type="Gene3D" id="1.10.10.10">
    <property type="entry name" value="Winged helix-like DNA-binding domain superfamily/Winged helix DNA-binding domain"/>
    <property type="match status" value="1"/>
</dbReference>
<dbReference type="GO" id="GO:0005829">
    <property type="term" value="C:cytosol"/>
    <property type="evidence" value="ECO:0007669"/>
    <property type="project" value="TreeGrafter"/>
</dbReference>
<dbReference type="PANTHER" id="PTHR33221:SF5">
    <property type="entry name" value="HTH-TYPE TRANSCRIPTIONAL REGULATOR ISCR"/>
    <property type="match status" value="1"/>
</dbReference>
<dbReference type="InterPro" id="IPR036390">
    <property type="entry name" value="WH_DNA-bd_sf"/>
</dbReference>
<dbReference type="RefSeq" id="WP_186877841.1">
    <property type="nucleotide sequence ID" value="NZ_JACOPN010000002.1"/>
</dbReference>
<dbReference type="AlphaFoldDB" id="A0A8J6IXF4"/>
<evidence type="ECO:0000313" key="3">
    <source>
        <dbReference type="Proteomes" id="UP000602260"/>
    </source>
</evidence>
<dbReference type="PANTHER" id="PTHR33221">
    <property type="entry name" value="WINGED HELIX-TURN-HELIX TRANSCRIPTIONAL REGULATOR, RRF2 FAMILY"/>
    <property type="match status" value="1"/>
</dbReference>
<comment type="caution">
    <text evidence="2">The sequence shown here is derived from an EMBL/GenBank/DDBJ whole genome shotgun (WGS) entry which is preliminary data.</text>
</comment>
<proteinExistence type="predicted"/>
<dbReference type="Proteomes" id="UP000602260">
    <property type="component" value="Unassembled WGS sequence"/>
</dbReference>
<dbReference type="NCBIfam" id="TIGR00738">
    <property type="entry name" value="rrf2_super"/>
    <property type="match status" value="1"/>
</dbReference>
<dbReference type="InterPro" id="IPR000944">
    <property type="entry name" value="Tscrpt_reg_Rrf2"/>
</dbReference>
<dbReference type="SUPFAM" id="SSF46785">
    <property type="entry name" value="Winged helix' DNA-binding domain"/>
    <property type="match status" value="1"/>
</dbReference>
<dbReference type="InterPro" id="IPR036388">
    <property type="entry name" value="WH-like_DNA-bd_sf"/>
</dbReference>
<dbReference type="Pfam" id="PF02082">
    <property type="entry name" value="Rrf2"/>
    <property type="match status" value="1"/>
</dbReference>
<gene>
    <name evidence="2" type="ORF">H8S55_03425</name>
</gene>
<evidence type="ECO:0000313" key="2">
    <source>
        <dbReference type="EMBL" id="MBC5716380.1"/>
    </source>
</evidence>
<name>A0A8J6IXF4_9FIRM</name>
<protein>
    <submittedName>
        <fullName evidence="2">Rrf2 family transcriptional regulator</fullName>
    </submittedName>
</protein>
<keyword evidence="1" id="KW-0238">DNA-binding</keyword>
<dbReference type="PROSITE" id="PS51197">
    <property type="entry name" value="HTH_RRF2_2"/>
    <property type="match status" value="1"/>
</dbReference>
<accession>A0A8J6IXF4</accession>
<dbReference type="EMBL" id="JACOPN010000002">
    <property type="protein sequence ID" value="MBC5716380.1"/>
    <property type="molecule type" value="Genomic_DNA"/>
</dbReference>
<dbReference type="GO" id="GO:0003700">
    <property type="term" value="F:DNA-binding transcription factor activity"/>
    <property type="evidence" value="ECO:0007669"/>
    <property type="project" value="TreeGrafter"/>
</dbReference>
<sequence>MLISTKGRYALRVMIDLAEHQNAGYIPLKEVAQRQGISEKYLESIIKLLVKANLLNGVRGKGGGYRLTKSPDSYTVGSILRLTEDSLAPVSCLEPGAPPCGQSSECRTLAMWQGLDKIINDYLDKITVADLIQTDSPGDFYVI</sequence>
<dbReference type="GO" id="GO:0003677">
    <property type="term" value="F:DNA binding"/>
    <property type="evidence" value="ECO:0007669"/>
    <property type="project" value="UniProtKB-KW"/>
</dbReference>
<evidence type="ECO:0000256" key="1">
    <source>
        <dbReference type="ARBA" id="ARBA00023125"/>
    </source>
</evidence>